<accession>A0AAU8FZN8</accession>
<protein>
    <submittedName>
        <fullName evidence="1">Uncharacterized protein</fullName>
    </submittedName>
</protein>
<dbReference type="AlphaFoldDB" id="A0AAU8FZN8"/>
<sequence length="52" mass="5997">MRDTCLACGRPIFTTALRVPIVTLAQQWTHGSRRIDRKHAPIPTNHDFEVIR</sequence>
<evidence type="ECO:0000313" key="1">
    <source>
        <dbReference type="EMBL" id="XCH29332.1"/>
    </source>
</evidence>
<dbReference type="RefSeq" id="WP_353707630.1">
    <property type="nucleotide sequence ID" value="NZ_CP159290.1"/>
</dbReference>
<dbReference type="EMBL" id="CP159290">
    <property type="protein sequence ID" value="XCH29332.1"/>
    <property type="molecule type" value="Genomic_DNA"/>
</dbReference>
<reference evidence="1" key="1">
    <citation type="submission" date="2024-06" db="EMBL/GenBank/DDBJ databases">
        <title>Complete genome sequence of the cellulolytic actinobacterium, Cellulosimicrobium ES-005.</title>
        <authorList>
            <person name="Matthews C.T."/>
            <person name="Underwood K.D."/>
            <person name="Ghanchi K.M."/>
            <person name="Fields S.D."/>
            <person name="Gardner S.G."/>
        </authorList>
    </citation>
    <scope>NUCLEOTIDE SEQUENCE</scope>
    <source>
        <strain evidence="1">ES-005</strain>
    </source>
</reference>
<proteinExistence type="predicted"/>
<name>A0AAU8FZN8_9MICO</name>
<organism evidence="1">
    <name type="scientific">Cellulosimicrobium sp. ES-005</name>
    <dbReference type="NCBI Taxonomy" id="3163031"/>
    <lineage>
        <taxon>Bacteria</taxon>
        <taxon>Bacillati</taxon>
        <taxon>Actinomycetota</taxon>
        <taxon>Actinomycetes</taxon>
        <taxon>Micrococcales</taxon>
        <taxon>Promicromonosporaceae</taxon>
        <taxon>Cellulosimicrobium</taxon>
    </lineage>
</organism>
<gene>
    <name evidence="1" type="ORF">ABRQ22_17365</name>
</gene>